<dbReference type="InterPro" id="IPR057559">
    <property type="entry name" value="SAM_6"/>
</dbReference>
<sequence length="1004" mass="110363">MELNSGVDLVSLEESIQGRYSPSIEPPPLLDNARTADEYARCNGLTVDSHILDWQHLVEHDQALVSTLTDLELGHLIESAPLEECIFRAIIPTAEQWQMPAAALQVLQRSCKRSSEGEVADLLSLQCFPETPKWKDLKLNIPSLRSNHGTDCRRLARRVKAFLKESLPDHRLPLHPVDADKGGGLEIPASMLKMDREQMRAIEGENLLVARDTLVYLMQCLKTDIADDARRDFTASMSNYQGLGAKEPLTPPLSPFVSPAPEYFVPQPEVCELPQPSDPSSMLSDDIQAAESRIFQTEIQFWADVLEKDASPERYNDLDMSEMIRAGEFRPPIEPSAPQPLPRGLKVDVPLLPCSDDTNAPERARILAPNDLAEARELVASSDTLSGSDGPTGQLVSYFLKSETTVMRSAEQEKLQPLDATARVSVPVMDFSIPVPEWEQHLCEAKAMFHWIQKDVDVDWQGSKWPHNRAAEQRMVWTPLAHMKGKELVSEQIEVDGELLVAFLGGGGDVLTSADYVYKMPGLAVFRLEDEDEDHEELMPFYPEQAPSSQSLGASGAMPSLVGSSMRSDRSSPFHTATPPPLDLAALLKGRKRLIDEVLQKRHPSRTQDWTGSAPEIFDQGLIPSTNILRGFESEYADYRPLVENFVDLNFPKKPKLTHRSFFTPAKPNPSAPQSTSKAKEDARLMPPPPKPIPALAPSFTPPDLPLRIVMSSTTSKHITQSIKRLLPGIELIHRTPIPHPPSTIPPGVATPNLDEADIVLSPATGLLLTTMIQLRQKSLPPSSNNNQVPPNPPHGLATDFSRLVANVSTRHARLIVLVSEGNKHSESASALTHSDAKALAEFQGFVAGLRMSATGITTDVQVVYVGGGTETLAQWVAAMVCRFAGEAEVVREVLLDVETLWEVLLRRAGMNVAAAQVVLGRLGVPEGVEAVGGEGGEVFGLPLFVLMGRERRVELFGEVFGGRGVLDRVSDVLDEPWGQMVVDEGSFDMAVVNGWWERYAGDL</sequence>
<dbReference type="EMBL" id="MU855340">
    <property type="protein sequence ID" value="KAK3905951.1"/>
    <property type="molecule type" value="Genomic_DNA"/>
</dbReference>
<proteinExistence type="predicted"/>
<keyword evidence="5" id="KW-1185">Reference proteome</keyword>
<evidence type="ECO:0000256" key="1">
    <source>
        <dbReference type="SAM" id="MobiDB-lite"/>
    </source>
</evidence>
<dbReference type="InterPro" id="IPR055528">
    <property type="entry name" value="DUF7102"/>
</dbReference>
<reference evidence="4" key="1">
    <citation type="journal article" date="2023" name="Mol. Phylogenet. Evol.">
        <title>Genome-scale phylogeny and comparative genomics of the fungal order Sordariales.</title>
        <authorList>
            <person name="Hensen N."/>
            <person name="Bonometti L."/>
            <person name="Westerberg I."/>
            <person name="Brannstrom I.O."/>
            <person name="Guillou S."/>
            <person name="Cros-Aarteil S."/>
            <person name="Calhoun S."/>
            <person name="Haridas S."/>
            <person name="Kuo A."/>
            <person name="Mondo S."/>
            <person name="Pangilinan J."/>
            <person name="Riley R."/>
            <person name="LaButti K."/>
            <person name="Andreopoulos B."/>
            <person name="Lipzen A."/>
            <person name="Chen C."/>
            <person name="Yan M."/>
            <person name="Daum C."/>
            <person name="Ng V."/>
            <person name="Clum A."/>
            <person name="Steindorff A."/>
            <person name="Ohm R.A."/>
            <person name="Martin F."/>
            <person name="Silar P."/>
            <person name="Natvig D.O."/>
            <person name="Lalanne C."/>
            <person name="Gautier V."/>
            <person name="Ament-Velasquez S.L."/>
            <person name="Kruys A."/>
            <person name="Hutchinson M.I."/>
            <person name="Powell A.J."/>
            <person name="Barry K."/>
            <person name="Miller A.N."/>
            <person name="Grigoriev I.V."/>
            <person name="Debuchy R."/>
            <person name="Gladieux P."/>
            <person name="Hiltunen Thoren M."/>
            <person name="Johannesson H."/>
        </authorList>
    </citation>
    <scope>NUCLEOTIDE SEQUENCE</scope>
    <source>
        <strain evidence="4">CBS 103.79</strain>
    </source>
</reference>
<dbReference type="Pfam" id="PF23394">
    <property type="entry name" value="DUF7102"/>
    <property type="match status" value="1"/>
</dbReference>
<dbReference type="AlphaFoldDB" id="A0AAN6MT38"/>
<protein>
    <submittedName>
        <fullName evidence="4">Uncharacterized protein</fullName>
    </submittedName>
</protein>
<dbReference type="Pfam" id="PF23395">
    <property type="entry name" value="SAM_6"/>
    <property type="match status" value="1"/>
</dbReference>
<name>A0AAN6MT38_9PEZI</name>
<reference evidence="4" key="2">
    <citation type="submission" date="2023-05" db="EMBL/GenBank/DDBJ databases">
        <authorList>
            <consortium name="Lawrence Berkeley National Laboratory"/>
            <person name="Steindorff A."/>
            <person name="Hensen N."/>
            <person name="Bonometti L."/>
            <person name="Westerberg I."/>
            <person name="Brannstrom I.O."/>
            <person name="Guillou S."/>
            <person name="Cros-Aarteil S."/>
            <person name="Calhoun S."/>
            <person name="Haridas S."/>
            <person name="Kuo A."/>
            <person name="Mondo S."/>
            <person name="Pangilinan J."/>
            <person name="Riley R."/>
            <person name="Labutti K."/>
            <person name="Andreopoulos B."/>
            <person name="Lipzen A."/>
            <person name="Chen C."/>
            <person name="Yanf M."/>
            <person name="Daum C."/>
            <person name="Ng V."/>
            <person name="Clum A."/>
            <person name="Ohm R."/>
            <person name="Martin F."/>
            <person name="Silar P."/>
            <person name="Natvig D."/>
            <person name="Lalanne C."/>
            <person name="Gautier V."/>
            <person name="Ament-Velasquez S.L."/>
            <person name="Kruys A."/>
            <person name="Hutchinson M.I."/>
            <person name="Powell A.J."/>
            <person name="Barry K."/>
            <person name="Miller A.N."/>
            <person name="Grigoriev I.V."/>
            <person name="Debuchy R."/>
            <person name="Gladieux P."/>
            <person name="Thoren M.H."/>
            <person name="Johannesson H."/>
        </authorList>
    </citation>
    <scope>NUCLEOTIDE SEQUENCE</scope>
    <source>
        <strain evidence="4">CBS 103.79</strain>
    </source>
</reference>
<feature type="domain" description="SAM-like" evidence="3">
    <location>
        <begin position="897"/>
        <end position="974"/>
    </location>
</feature>
<gene>
    <name evidence="4" type="ORF">C8A05DRAFT_30189</name>
</gene>
<evidence type="ECO:0000313" key="5">
    <source>
        <dbReference type="Proteomes" id="UP001303889"/>
    </source>
</evidence>
<feature type="region of interest" description="Disordered" evidence="1">
    <location>
        <begin position="545"/>
        <end position="580"/>
    </location>
</feature>
<evidence type="ECO:0000259" key="2">
    <source>
        <dbReference type="Pfam" id="PF23394"/>
    </source>
</evidence>
<dbReference type="Proteomes" id="UP001303889">
    <property type="component" value="Unassembled WGS sequence"/>
</dbReference>
<evidence type="ECO:0000259" key="3">
    <source>
        <dbReference type="Pfam" id="PF23395"/>
    </source>
</evidence>
<evidence type="ECO:0000313" key="4">
    <source>
        <dbReference type="EMBL" id="KAK3905951.1"/>
    </source>
</evidence>
<feature type="region of interest" description="Disordered" evidence="1">
    <location>
        <begin position="662"/>
        <end position="685"/>
    </location>
</feature>
<organism evidence="4 5">
    <name type="scientific">Staphylotrichum tortipilum</name>
    <dbReference type="NCBI Taxonomy" id="2831512"/>
    <lineage>
        <taxon>Eukaryota</taxon>
        <taxon>Fungi</taxon>
        <taxon>Dikarya</taxon>
        <taxon>Ascomycota</taxon>
        <taxon>Pezizomycotina</taxon>
        <taxon>Sordariomycetes</taxon>
        <taxon>Sordariomycetidae</taxon>
        <taxon>Sordariales</taxon>
        <taxon>Chaetomiaceae</taxon>
        <taxon>Staphylotrichum</taxon>
    </lineage>
</organism>
<accession>A0AAN6MT38</accession>
<feature type="domain" description="DUF7102" evidence="2">
    <location>
        <begin position="708"/>
        <end position="885"/>
    </location>
</feature>
<comment type="caution">
    <text evidence="4">The sequence shown here is derived from an EMBL/GenBank/DDBJ whole genome shotgun (WGS) entry which is preliminary data.</text>
</comment>